<dbReference type="EMBL" id="CP034464">
    <property type="protein sequence ID" value="AZP11808.1"/>
    <property type="molecule type" value="Genomic_DNA"/>
</dbReference>
<dbReference type="InterPro" id="IPR007077">
    <property type="entry name" value="TfoX_C"/>
</dbReference>
<keyword evidence="3" id="KW-1185">Reference proteome</keyword>
<proteinExistence type="predicted"/>
<dbReference type="PANTHER" id="PTHR36121:SF1">
    <property type="entry name" value="PROTEIN SXY"/>
    <property type="match status" value="1"/>
</dbReference>
<dbReference type="OrthoDB" id="7067520at2"/>
<dbReference type="KEGG" id="upv:EJN92_07230"/>
<name>A0A3Q9BQP8_9BURK</name>
<protein>
    <submittedName>
        <fullName evidence="2">Competence protein TfoX</fullName>
    </submittedName>
</protein>
<reference evidence="2 3" key="1">
    <citation type="journal article" date="2011" name="Int. J. Syst. Evol. Microbiol.">
        <title>Description of Undibacterium oligocarboniphilum sp. nov., isolated from purified water, and Undibacterium pigrum strain CCUG 49012 as the type strain of Undibacterium parvum sp. nov., and emended descriptions of the genus Undibacterium and the species Undibacterium pigrum.</title>
        <authorList>
            <person name="Eder W."/>
            <person name="Wanner G."/>
            <person name="Ludwig W."/>
            <person name="Busse H.J."/>
            <person name="Ziemke-Kageler F."/>
            <person name="Lang E."/>
        </authorList>
    </citation>
    <scope>NUCLEOTIDE SEQUENCE [LARGE SCALE GENOMIC DNA]</scope>
    <source>
        <strain evidence="2 3">DSM 23061</strain>
    </source>
</reference>
<dbReference type="RefSeq" id="WP_126127190.1">
    <property type="nucleotide sequence ID" value="NZ_CP034464.1"/>
</dbReference>
<evidence type="ECO:0000259" key="1">
    <source>
        <dbReference type="Pfam" id="PF04994"/>
    </source>
</evidence>
<feature type="domain" description="TfoX C-terminal" evidence="1">
    <location>
        <begin position="3"/>
        <end position="80"/>
    </location>
</feature>
<dbReference type="Gene3D" id="1.10.150.20">
    <property type="entry name" value="5' to 3' exonuclease, C-terminal subdomain"/>
    <property type="match status" value="1"/>
</dbReference>
<evidence type="ECO:0000313" key="3">
    <source>
        <dbReference type="Proteomes" id="UP000275663"/>
    </source>
</evidence>
<dbReference type="AlphaFoldDB" id="A0A3Q9BQP8"/>
<dbReference type="PANTHER" id="PTHR36121">
    <property type="entry name" value="PROTEIN SXY"/>
    <property type="match status" value="1"/>
</dbReference>
<accession>A0A3Q9BQP8</accession>
<evidence type="ECO:0000313" key="2">
    <source>
        <dbReference type="EMBL" id="AZP11808.1"/>
    </source>
</evidence>
<dbReference type="InterPro" id="IPR047525">
    <property type="entry name" value="TfoX-like"/>
</dbReference>
<dbReference type="Pfam" id="PF04994">
    <property type="entry name" value="TfoX_C"/>
    <property type="match status" value="1"/>
</dbReference>
<sequence>MQHTKIADLPNLGPKSQHILAQACIHNLQELRQLGAVAAYARCQRVTGNVSLNLLWALEGALTGLSWQQVAREHRASLLLALEQFLSQPQV</sequence>
<dbReference type="Proteomes" id="UP000275663">
    <property type="component" value="Chromosome"/>
</dbReference>
<organism evidence="2 3">
    <name type="scientific">Undibacterium parvum</name>
    <dbReference type="NCBI Taxonomy" id="401471"/>
    <lineage>
        <taxon>Bacteria</taxon>
        <taxon>Pseudomonadati</taxon>
        <taxon>Pseudomonadota</taxon>
        <taxon>Betaproteobacteria</taxon>
        <taxon>Burkholderiales</taxon>
        <taxon>Oxalobacteraceae</taxon>
        <taxon>Undibacterium</taxon>
    </lineage>
</organism>
<gene>
    <name evidence="2" type="ORF">EJN92_07230</name>
</gene>